<dbReference type="Gene3D" id="3.30.300.30">
    <property type="match status" value="1"/>
</dbReference>
<organism evidence="3 4">
    <name type="scientific">Maioricimonas rarisocia</name>
    <dbReference type="NCBI Taxonomy" id="2528026"/>
    <lineage>
        <taxon>Bacteria</taxon>
        <taxon>Pseudomonadati</taxon>
        <taxon>Planctomycetota</taxon>
        <taxon>Planctomycetia</taxon>
        <taxon>Planctomycetales</taxon>
        <taxon>Planctomycetaceae</taxon>
        <taxon>Maioricimonas</taxon>
    </lineage>
</organism>
<dbReference type="Proteomes" id="UP000320496">
    <property type="component" value="Chromosome"/>
</dbReference>
<accession>A0A517ZAI8</accession>
<dbReference type="OrthoDB" id="9778383at2"/>
<feature type="domain" description="AMP-binding enzyme C-terminal" evidence="2">
    <location>
        <begin position="502"/>
        <end position="577"/>
    </location>
</feature>
<dbReference type="InterPro" id="IPR000873">
    <property type="entry name" value="AMP-dep_synth/lig_dom"/>
</dbReference>
<gene>
    <name evidence="3" type="primary">fadD</name>
    <name evidence="3" type="ORF">Mal4_38590</name>
</gene>
<dbReference type="KEGG" id="mri:Mal4_38590"/>
<proteinExistence type="predicted"/>
<sequence length="600" mass="65626">MVSLNDHRMQSNGHSSAEATWIDRLSGLRELGWRTGGPGERRWLERYPEGVPAELAYPQQRLGWLLQQAAERYPSRLACCYYHEQLTYAELLSRAERLAMVFVREGLRPGDRVGILLPNLPETIVALFATWIAGGVVVSLSPLMVAEEVSSLMKATGCRFVVTLDVLSPLVCHGDSAPELVVHTTLAGRLTRLEQLGYAWVRFQKVGFGSVCPQARVLRMEEAIQSVSQGREPNGGGIHDPAFVLPTGGTTGHPKAVTLSHHNLIAQAWQLSHWSRGHHGEETILAVLPFFHSYGLSTSVMMGAALGATLVLHHRFHPVSAVRLIESHRPTMFLAVPAMLSALNTKVLRERKCDLTSLHSVISGGAPLPAAVAEEFEEHSGATIVEGYGLSEASPVTHVGPLDGTAISGTIGFPVPDTDARIVSDSTDETVPTGDVGELLVRGPQVMLGYWDNPEATAEVIRDGWLHTGDLASCDENGFFRIVDRKKDLIITSGFNVYPADVEETLRGCPGVVDIAIVGVPDEERGEVVKAVVVVESEKSFDRRAFEAYARDHMSAHKKPRIVEVREEDLPRNFLGKVLRRELREQHDGMSASEEVPSAD</sequence>
<dbReference type="PANTHER" id="PTHR43767">
    <property type="entry name" value="LONG-CHAIN-FATTY-ACID--COA LIGASE"/>
    <property type="match status" value="1"/>
</dbReference>
<dbReference type="InterPro" id="IPR045851">
    <property type="entry name" value="AMP-bd_C_sf"/>
</dbReference>
<protein>
    <submittedName>
        <fullName evidence="3">Long-chain-fatty-acid--CoA ligase</fullName>
        <ecNumber evidence="3">6.2.1.3</ecNumber>
    </submittedName>
</protein>
<dbReference type="GO" id="GO:0004467">
    <property type="term" value="F:long-chain fatty acid-CoA ligase activity"/>
    <property type="evidence" value="ECO:0007669"/>
    <property type="project" value="UniProtKB-EC"/>
</dbReference>
<dbReference type="EC" id="6.2.1.3" evidence="3"/>
<dbReference type="InterPro" id="IPR042099">
    <property type="entry name" value="ANL_N_sf"/>
</dbReference>
<dbReference type="InterPro" id="IPR025110">
    <property type="entry name" value="AMP-bd_C"/>
</dbReference>
<reference evidence="3 4" key="1">
    <citation type="submission" date="2019-02" db="EMBL/GenBank/DDBJ databases">
        <title>Deep-cultivation of Planctomycetes and their phenomic and genomic characterization uncovers novel biology.</title>
        <authorList>
            <person name="Wiegand S."/>
            <person name="Jogler M."/>
            <person name="Boedeker C."/>
            <person name="Pinto D."/>
            <person name="Vollmers J."/>
            <person name="Rivas-Marin E."/>
            <person name="Kohn T."/>
            <person name="Peeters S.H."/>
            <person name="Heuer A."/>
            <person name="Rast P."/>
            <person name="Oberbeckmann S."/>
            <person name="Bunk B."/>
            <person name="Jeske O."/>
            <person name="Meyerdierks A."/>
            <person name="Storesund J.E."/>
            <person name="Kallscheuer N."/>
            <person name="Luecker S."/>
            <person name="Lage O.M."/>
            <person name="Pohl T."/>
            <person name="Merkel B.J."/>
            <person name="Hornburger P."/>
            <person name="Mueller R.-W."/>
            <person name="Bruemmer F."/>
            <person name="Labrenz M."/>
            <person name="Spormann A.M."/>
            <person name="Op den Camp H."/>
            <person name="Overmann J."/>
            <person name="Amann R."/>
            <person name="Jetten M.S.M."/>
            <person name="Mascher T."/>
            <person name="Medema M.H."/>
            <person name="Devos D.P."/>
            <person name="Kaster A.-K."/>
            <person name="Ovreas L."/>
            <person name="Rohde M."/>
            <person name="Galperin M.Y."/>
            <person name="Jogler C."/>
        </authorList>
    </citation>
    <scope>NUCLEOTIDE SEQUENCE [LARGE SCALE GENOMIC DNA]</scope>
    <source>
        <strain evidence="3 4">Mal4</strain>
    </source>
</reference>
<dbReference type="Pfam" id="PF13193">
    <property type="entry name" value="AMP-binding_C"/>
    <property type="match status" value="1"/>
</dbReference>
<evidence type="ECO:0000259" key="2">
    <source>
        <dbReference type="Pfam" id="PF13193"/>
    </source>
</evidence>
<dbReference type="EMBL" id="CP036275">
    <property type="protein sequence ID" value="QDU39514.1"/>
    <property type="molecule type" value="Genomic_DNA"/>
</dbReference>
<dbReference type="RefSeq" id="WP_145370691.1">
    <property type="nucleotide sequence ID" value="NZ_CP036275.1"/>
</dbReference>
<dbReference type="Gene3D" id="3.40.50.12780">
    <property type="entry name" value="N-terminal domain of ligase-like"/>
    <property type="match status" value="1"/>
</dbReference>
<dbReference type="SUPFAM" id="SSF56801">
    <property type="entry name" value="Acetyl-CoA synthetase-like"/>
    <property type="match status" value="1"/>
</dbReference>
<dbReference type="PANTHER" id="PTHR43767:SF12">
    <property type="entry name" value="AMP-DEPENDENT SYNTHETASE AND LIGASE"/>
    <property type="match status" value="1"/>
</dbReference>
<dbReference type="InterPro" id="IPR020845">
    <property type="entry name" value="AMP-binding_CS"/>
</dbReference>
<dbReference type="PROSITE" id="PS00455">
    <property type="entry name" value="AMP_BINDING"/>
    <property type="match status" value="1"/>
</dbReference>
<dbReference type="Pfam" id="PF00501">
    <property type="entry name" value="AMP-binding"/>
    <property type="match status" value="1"/>
</dbReference>
<keyword evidence="3" id="KW-0436">Ligase</keyword>
<evidence type="ECO:0000313" key="3">
    <source>
        <dbReference type="EMBL" id="QDU39514.1"/>
    </source>
</evidence>
<feature type="domain" description="AMP-dependent synthetase/ligase" evidence="1">
    <location>
        <begin position="66"/>
        <end position="451"/>
    </location>
</feature>
<dbReference type="AlphaFoldDB" id="A0A517ZAI8"/>
<name>A0A517ZAI8_9PLAN</name>
<keyword evidence="4" id="KW-1185">Reference proteome</keyword>
<evidence type="ECO:0000313" key="4">
    <source>
        <dbReference type="Proteomes" id="UP000320496"/>
    </source>
</evidence>
<evidence type="ECO:0000259" key="1">
    <source>
        <dbReference type="Pfam" id="PF00501"/>
    </source>
</evidence>
<dbReference type="InterPro" id="IPR050237">
    <property type="entry name" value="ATP-dep_AMP-bd_enzyme"/>
</dbReference>